<name>A0ACC2HCS3_DALPE</name>
<protein>
    <submittedName>
        <fullName evidence="1">Uncharacterized protein</fullName>
    </submittedName>
</protein>
<keyword evidence="2" id="KW-1185">Reference proteome</keyword>
<gene>
    <name evidence="1" type="ORF">DPEC_G00032490</name>
</gene>
<sequence length="1488" mass="164523">MKRTKLKMPVIGDQQKTLSSFFSLNKLKESNPPLKITASSKSETNPANVNMYKRSVLGGIENSSPCCDSVPETPDSQIRTYHPSNIPEVGRLSPISRSPRSREGCLGRSNSLSAALSIVTSKTSPSHQIQTGAKIRNVQRCSVKRLFSPEEVPDAKRLKTKTVNRPLINHLVKPVHPGDNILSECLQVIADTQNPKGTKMRNAMLPLKPLSVKRASSLSSNESSPPSSWSEYDEESAFTVVTEQKTCKERSQTGSYTRSCDQNSSVPTRDGETSSVPTRDGETSCVPTRDGETSCVPTRDGETSCVPTCDGKTSCVPTRDGETSCVPTRDGETSCVPTRDGETSCVPTRDGETSCVPTCDGKTSCVPTRDGETSCVPTCDGKTSCVPTRNGEKSPMCTSIHKMVLMEIESCADRDGCPKGNGDAPMENQLDELDDKWFDDNMEDGSNNPVDEKSTARSKKDIPDHVTLTTGLNNRYWVLDVKEIQGIRGSVEKHLTITASKMCCPTEVCILKEGWESTPVSMGDVVHLESQCVSGTWVIDKDSGFLVLLPDVLISGTSIASGIRCMRRAVLGEMFKSFDGGSKQMLNGTIVHDIFQKAAMSQDFSLERLQQLANQALLSPTYLGNMYTLKLTQQDMKQEIWEYLPALTEWARDYLTTSPQAGRKQLSLKFPSDGELARQDSACSVTFTDFVDIEENIWSPRFGLKGKVDVTAEVRIQRRGRPPVHKVMPLELKTGKESNSIEHRSQVILYTLMSLERRTDAEAGFLLYLKTGSLHPIVGNHMDRRELLKLRNSLAHHVGNSIKRGEGPTRLSPLPDIITDKQTCKWCPQIRNCALYDRAVSRSPDYVTSEAQQSMVEQEIEHLSETHLLYFSHWLLLCGLEAQTMERKGSRSNIWLQSAQEREKSGKCMGDMQLIGPVENQSDGVYVHRFERRCRGTEPSLTGLAVGDRIVVSDQDLRLIGVAAGYVVDVGINGVGCTLDRDLSKCSPGIVFRLDQDEGVMGMGTHLVNLSKLMENSAPSDRLRRLIVDYTPPQFIDNLSSVLPREAKDTVANILKGLNKPQKQAMKKVLLSKDYTLIVGMPGTGKTTTICTLVRILHACGFSVLLTSYTHSAVDNILLKLRRFKVGFLRLGRAQKVHPDILSYTEERCRANGVHTLSELENLYNKELVVATTCMGVKHPIFSRRRFDFCIVDEASQISQPVCLGPLFYAQRFVLVGDHQQLPPIVQNTEARSLGMDESLFKRLERHSQAVVQLNVQYRMNSQIMSLSNTLMYEGRLECGSERTASGMLALSSLATVQNVLELSLCRQEDLAWIQAALEPHNPVCFLDTAQVPALETVDNGGISNQTEAALVHGIVSLLLKAGCRASDIGIIAPYRQQLKAISGLLVGPVFSSVEVNTVDKYQGRDKSVIIVSFVRSNPEGNLGELLKDWRRLNVAITRAKHKLIMVGSAPSLLRYAPLEKLLRHLAQERMIFQLPPAAHEVLPSMQL</sequence>
<evidence type="ECO:0000313" key="1">
    <source>
        <dbReference type="EMBL" id="KAJ8013698.1"/>
    </source>
</evidence>
<dbReference type="Proteomes" id="UP001157502">
    <property type="component" value="Chromosome 3"/>
</dbReference>
<reference evidence="1" key="1">
    <citation type="submission" date="2021-05" db="EMBL/GenBank/DDBJ databases">
        <authorList>
            <person name="Pan Q."/>
            <person name="Jouanno E."/>
            <person name="Zahm M."/>
            <person name="Klopp C."/>
            <person name="Cabau C."/>
            <person name="Louis A."/>
            <person name="Berthelot C."/>
            <person name="Parey E."/>
            <person name="Roest Crollius H."/>
            <person name="Montfort J."/>
            <person name="Robinson-Rechavi M."/>
            <person name="Bouchez O."/>
            <person name="Lampietro C."/>
            <person name="Lopez Roques C."/>
            <person name="Donnadieu C."/>
            <person name="Postlethwait J."/>
            <person name="Bobe J."/>
            <person name="Dillon D."/>
            <person name="Chandos A."/>
            <person name="von Hippel F."/>
            <person name="Guiguen Y."/>
        </authorList>
    </citation>
    <scope>NUCLEOTIDE SEQUENCE</scope>
    <source>
        <strain evidence="1">YG-Jan2019</strain>
    </source>
</reference>
<dbReference type="EMBL" id="CM055730">
    <property type="protein sequence ID" value="KAJ8013698.1"/>
    <property type="molecule type" value="Genomic_DNA"/>
</dbReference>
<organism evidence="1 2">
    <name type="scientific">Dallia pectoralis</name>
    <name type="common">Alaska blackfish</name>
    <dbReference type="NCBI Taxonomy" id="75939"/>
    <lineage>
        <taxon>Eukaryota</taxon>
        <taxon>Metazoa</taxon>
        <taxon>Chordata</taxon>
        <taxon>Craniata</taxon>
        <taxon>Vertebrata</taxon>
        <taxon>Euteleostomi</taxon>
        <taxon>Actinopterygii</taxon>
        <taxon>Neopterygii</taxon>
        <taxon>Teleostei</taxon>
        <taxon>Protacanthopterygii</taxon>
        <taxon>Esociformes</taxon>
        <taxon>Umbridae</taxon>
        <taxon>Dallia</taxon>
    </lineage>
</organism>
<evidence type="ECO:0000313" key="2">
    <source>
        <dbReference type="Proteomes" id="UP001157502"/>
    </source>
</evidence>
<comment type="caution">
    <text evidence="1">The sequence shown here is derived from an EMBL/GenBank/DDBJ whole genome shotgun (WGS) entry which is preliminary data.</text>
</comment>
<proteinExistence type="predicted"/>
<accession>A0ACC2HCS3</accession>